<dbReference type="GO" id="GO:0005737">
    <property type="term" value="C:cytoplasm"/>
    <property type="evidence" value="ECO:0007669"/>
    <property type="project" value="TreeGrafter"/>
</dbReference>
<dbReference type="Pfam" id="PF13716">
    <property type="entry name" value="CRAL_TRIO_2"/>
    <property type="match status" value="1"/>
</dbReference>
<keyword evidence="4" id="KW-1185">Reference proteome</keyword>
<feature type="domain" description="CRAL-TRIO" evidence="2">
    <location>
        <begin position="436"/>
        <end position="546"/>
    </location>
</feature>
<keyword evidence="1" id="KW-0344">Guanine-nucleotide releasing factor</keyword>
<dbReference type="Pfam" id="PF23289">
    <property type="entry name" value="Spectrin_5"/>
    <property type="match status" value="1"/>
</dbReference>
<dbReference type="Proteomes" id="UP001151699">
    <property type="component" value="Chromosome B"/>
</dbReference>
<reference evidence="3" key="1">
    <citation type="submission" date="2022-07" db="EMBL/GenBank/DDBJ databases">
        <authorList>
            <person name="Trinca V."/>
            <person name="Uliana J.V.C."/>
            <person name="Torres T.T."/>
            <person name="Ward R.J."/>
            <person name="Monesi N."/>
        </authorList>
    </citation>
    <scope>NUCLEOTIDE SEQUENCE</scope>
    <source>
        <strain evidence="3">HSMRA1968</strain>
        <tissue evidence="3">Whole embryos</tissue>
    </source>
</reference>
<dbReference type="InterPro" id="IPR001251">
    <property type="entry name" value="CRAL-TRIO_dom"/>
</dbReference>
<dbReference type="SUPFAM" id="SSF52087">
    <property type="entry name" value="CRAL/TRIO domain"/>
    <property type="match status" value="1"/>
</dbReference>
<proteinExistence type="predicted"/>
<dbReference type="PANTHER" id="PTHR22826:SF211">
    <property type="entry name" value="LD43457P"/>
    <property type="match status" value="1"/>
</dbReference>
<dbReference type="InterPro" id="IPR056466">
    <property type="entry name" value="Spectrin_DBS"/>
</dbReference>
<accession>A0A9Q0N486</accession>
<protein>
    <submittedName>
        <fullName evidence="3">Guanine nucleotide exchange factor DBS</fullName>
    </submittedName>
</protein>
<sequence>MADAELEASEVLHSLLSVERVENKSVPSTTDTDDSNILWHIPVHGVQTTFIIAEGGIRQPDTSSSCNQDQDKQLELIDVESTDITDEEISRISKIYSSKRSHSQLVDNEDRSNEELENSVEQVRNRFENGCECSESCFKHLDAESVFKHRLNVAELTKEEHDMYLMGVTMACLANRKHTHRNKERQRQRASYVYQGRRVCLDSFLYLENVTQYHLKRIRNHVMTHGVTPRVHGNMGKKPHNTFSLDMYKHAEHFVKEFLKTYSSDTTKPITLIGETKSSIYSKFKENGVHPDVGYDPTQSPTNTSLNQSHLHLFQHQTSVTSSSSVQTVLHQGVYNMSASQLNDNSSTSSFPIQNNVNSSGSTSSLLTNNSLQHHNQLSNASNLSIVEAGLSIGDVADLLHPQYAIITGGRSRDGCSLITFPDHNNFHTLGDNDYKKLILYLTSVPALHEADLGFNLIVDRRKDRWTSVKAVLLKISVYFPGVIHIVYVLRPSGFLQKAISEVSSKFFKEEFKFKLVVCASLEELYEHVERSQVTQDMGGDLIYSHHEWIQQRISLEKFSGLTHQVSCNLDSFMRAIHDTEFPNSVDATQRLLEEQGADYDNLKDEILAAARHGELLLNDFKAKDEISKEFSERSGNVSTTERLLVQLEETERRFDEFWNSHLTRLKQCLDLRRFEQDFRELQSNFDGHLKTISEMTEIGDSVERVDALIKDTKTFHGLCESDIERAEEVLSVGQQLISARGACPKEMVQPKCDELFRVCEIITERLMKRLENLSKNRDLMERVEKANEWCARGIELLASQRIEKCSGSADIAERSLEEIQQFLASASEFRVSSPREFRNVFQESTTPETKALVTQHNQEIKHELNMNNTYTASYSIKLPSKTLPLEQLNK</sequence>
<dbReference type="OrthoDB" id="10004999at2759"/>
<comment type="caution">
    <text evidence="3">The sequence shown here is derived from an EMBL/GenBank/DDBJ whole genome shotgun (WGS) entry which is preliminary data.</text>
</comment>
<dbReference type="CDD" id="cd00170">
    <property type="entry name" value="SEC14"/>
    <property type="match status" value="1"/>
</dbReference>
<dbReference type="PROSITE" id="PS50191">
    <property type="entry name" value="CRAL_TRIO"/>
    <property type="match status" value="1"/>
</dbReference>
<dbReference type="InterPro" id="IPR036865">
    <property type="entry name" value="CRAL-TRIO_dom_sf"/>
</dbReference>
<organism evidence="3 4">
    <name type="scientific">Pseudolycoriella hygida</name>
    <dbReference type="NCBI Taxonomy" id="35572"/>
    <lineage>
        <taxon>Eukaryota</taxon>
        <taxon>Metazoa</taxon>
        <taxon>Ecdysozoa</taxon>
        <taxon>Arthropoda</taxon>
        <taxon>Hexapoda</taxon>
        <taxon>Insecta</taxon>
        <taxon>Pterygota</taxon>
        <taxon>Neoptera</taxon>
        <taxon>Endopterygota</taxon>
        <taxon>Diptera</taxon>
        <taxon>Nematocera</taxon>
        <taxon>Sciaroidea</taxon>
        <taxon>Sciaridae</taxon>
        <taxon>Pseudolycoriella</taxon>
    </lineage>
</organism>
<evidence type="ECO:0000313" key="3">
    <source>
        <dbReference type="EMBL" id="KAJ6643249.1"/>
    </source>
</evidence>
<dbReference type="Gene3D" id="1.20.58.60">
    <property type="match status" value="1"/>
</dbReference>
<dbReference type="EMBL" id="WJQU01000002">
    <property type="protein sequence ID" value="KAJ6643249.1"/>
    <property type="molecule type" value="Genomic_DNA"/>
</dbReference>
<name>A0A9Q0N486_9DIPT</name>
<dbReference type="Gene3D" id="3.40.525.10">
    <property type="entry name" value="CRAL-TRIO lipid binding domain"/>
    <property type="match status" value="1"/>
</dbReference>
<dbReference type="SMART" id="SM00516">
    <property type="entry name" value="SEC14"/>
    <property type="match status" value="1"/>
</dbReference>
<dbReference type="InterPro" id="IPR051336">
    <property type="entry name" value="RhoGEF_Guanine_NuclExch_SF"/>
</dbReference>
<dbReference type="AlphaFoldDB" id="A0A9Q0N486"/>
<evidence type="ECO:0000256" key="1">
    <source>
        <dbReference type="ARBA" id="ARBA00022658"/>
    </source>
</evidence>
<gene>
    <name evidence="3" type="primary">MCF2L</name>
    <name evidence="3" type="ORF">Bhyg_08207</name>
</gene>
<evidence type="ECO:0000259" key="2">
    <source>
        <dbReference type="PROSITE" id="PS50191"/>
    </source>
</evidence>
<evidence type="ECO:0000313" key="4">
    <source>
        <dbReference type="Proteomes" id="UP001151699"/>
    </source>
</evidence>
<dbReference type="SUPFAM" id="SSF46966">
    <property type="entry name" value="Spectrin repeat"/>
    <property type="match status" value="1"/>
</dbReference>
<dbReference type="GO" id="GO:0005085">
    <property type="term" value="F:guanyl-nucleotide exchange factor activity"/>
    <property type="evidence" value="ECO:0007669"/>
    <property type="project" value="UniProtKB-KW"/>
</dbReference>
<dbReference type="PANTHER" id="PTHR22826">
    <property type="entry name" value="RHO GUANINE EXCHANGE FACTOR-RELATED"/>
    <property type="match status" value="1"/>
</dbReference>